<protein>
    <submittedName>
        <fullName evidence="2">Uncharacterized protein</fullName>
    </submittedName>
</protein>
<reference evidence="3 4" key="2">
    <citation type="submission" date="2020-02" db="EMBL/GenBank/DDBJ databases">
        <authorList>
            <person name="Sun Q."/>
            <person name="Inoue M."/>
        </authorList>
    </citation>
    <scope>NUCLEOTIDE SEQUENCE [LARGE SCALE GENOMIC DNA]</scope>
    <source>
        <strain evidence="3 4">KCTC 22478</strain>
    </source>
</reference>
<dbReference type="RefSeq" id="WP_168043495.1">
    <property type="nucleotide sequence ID" value="NZ_JAAEDK010000038.1"/>
</dbReference>
<evidence type="ECO:0000313" key="5">
    <source>
        <dbReference type="Proteomes" id="UP001138708"/>
    </source>
</evidence>
<feature type="chain" id="PRO_5040787056" evidence="1">
    <location>
        <begin position="23"/>
        <end position="90"/>
    </location>
</feature>
<reference evidence="2" key="3">
    <citation type="journal article" date="2021" name="Syst. Appl. Microbiol.">
        <title>Roseomonas hellenica sp. nov., isolated from roots of wild-growing Alkanna tinctoria.</title>
        <authorList>
            <person name="Rat A."/>
            <person name="Naranjo H.D."/>
            <person name="Lebbe L."/>
            <person name="Cnockaert M."/>
            <person name="Krigas N."/>
            <person name="Grigoriadou K."/>
            <person name="Maloupa E."/>
            <person name="Willems A."/>
        </authorList>
    </citation>
    <scope>NUCLEOTIDE SEQUENCE</scope>
    <source>
        <strain evidence="2">LMG 31161</strain>
    </source>
</reference>
<dbReference type="EMBL" id="JAAEDK010000038">
    <property type="protein sequence ID" value="MBR0660844.1"/>
    <property type="molecule type" value="Genomic_DNA"/>
</dbReference>
<proteinExistence type="predicted"/>
<accession>A0A9X9WKI4</accession>
<dbReference type="AlphaFoldDB" id="A0A9X9WKI4"/>
<comment type="caution">
    <text evidence="2">The sequence shown here is derived from an EMBL/GenBank/DDBJ whole genome shotgun (WGS) entry which is preliminary data.</text>
</comment>
<gene>
    <name evidence="3" type="ORF">GWK15_21705</name>
    <name evidence="2" type="ORF">GXW75_16420</name>
</gene>
<dbReference type="EMBL" id="JAAVUP010000011">
    <property type="protein sequence ID" value="NKE19587.1"/>
    <property type="molecule type" value="Genomic_DNA"/>
</dbReference>
<sequence length="90" mass="10509">MRRSLPILALVLGTLAATPALAWDYHRPPPVQGWRPAPAWQHGHHYGYGRGYAYGYRPYRPAPAWRESWHRPAPPAWHRGDQAWGYGRRW</sequence>
<evidence type="ECO:0000313" key="3">
    <source>
        <dbReference type="EMBL" id="NKE19587.1"/>
    </source>
</evidence>
<keyword evidence="1" id="KW-0732">Signal</keyword>
<keyword evidence="4" id="KW-1185">Reference proteome</keyword>
<evidence type="ECO:0000256" key="1">
    <source>
        <dbReference type="SAM" id="SignalP"/>
    </source>
</evidence>
<reference evidence="2" key="1">
    <citation type="submission" date="2020-01" db="EMBL/GenBank/DDBJ databases">
        <authorList>
            <person name="Rat A."/>
        </authorList>
    </citation>
    <scope>NUCLEOTIDE SEQUENCE</scope>
    <source>
        <strain evidence="2">LMG 31161</strain>
    </source>
</reference>
<name>A0A9X9WKI4_9PROT</name>
<feature type="signal peptide" evidence="1">
    <location>
        <begin position="1"/>
        <end position="22"/>
    </location>
</feature>
<evidence type="ECO:0000313" key="4">
    <source>
        <dbReference type="Proteomes" id="UP000746741"/>
    </source>
</evidence>
<organism evidence="2 5">
    <name type="scientific">Neoroseomonas oryzicola</name>
    <dbReference type="NCBI Taxonomy" id="535904"/>
    <lineage>
        <taxon>Bacteria</taxon>
        <taxon>Pseudomonadati</taxon>
        <taxon>Pseudomonadota</taxon>
        <taxon>Alphaproteobacteria</taxon>
        <taxon>Acetobacterales</taxon>
        <taxon>Acetobacteraceae</taxon>
        <taxon>Neoroseomonas</taxon>
    </lineage>
</organism>
<evidence type="ECO:0000313" key="2">
    <source>
        <dbReference type="EMBL" id="MBR0660844.1"/>
    </source>
</evidence>
<dbReference type="Proteomes" id="UP000746741">
    <property type="component" value="Unassembled WGS sequence"/>
</dbReference>
<dbReference type="Proteomes" id="UP001138708">
    <property type="component" value="Unassembled WGS sequence"/>
</dbReference>